<name>A0A2V2MYH1_9EURY</name>
<evidence type="ECO:0000259" key="3">
    <source>
        <dbReference type="Pfam" id="PF01048"/>
    </source>
</evidence>
<dbReference type="Gene3D" id="3.40.50.1580">
    <property type="entry name" value="Nucleoside phosphorylase domain"/>
    <property type="match status" value="1"/>
</dbReference>
<dbReference type="CDD" id="cd09010">
    <property type="entry name" value="MTAP_SsMTAPII_like_MTIP"/>
    <property type="match status" value="1"/>
</dbReference>
<dbReference type="InterPro" id="IPR035994">
    <property type="entry name" value="Nucleoside_phosphorylase_sf"/>
</dbReference>
<dbReference type="InterPro" id="IPR010044">
    <property type="entry name" value="MTAP"/>
</dbReference>
<dbReference type="PANTHER" id="PTHR42679">
    <property type="entry name" value="S-METHYL-5'-THIOADENOSINE PHOSPHORYLASE"/>
    <property type="match status" value="1"/>
</dbReference>
<organism evidence="4 5">
    <name type="scientific">Methanospirillum lacunae</name>
    <dbReference type="NCBI Taxonomy" id="668570"/>
    <lineage>
        <taxon>Archaea</taxon>
        <taxon>Methanobacteriati</taxon>
        <taxon>Methanobacteriota</taxon>
        <taxon>Stenosarchaea group</taxon>
        <taxon>Methanomicrobia</taxon>
        <taxon>Methanomicrobiales</taxon>
        <taxon>Methanospirillaceae</taxon>
        <taxon>Methanospirillum</taxon>
    </lineage>
</organism>
<dbReference type="Proteomes" id="UP000245657">
    <property type="component" value="Unassembled WGS sequence"/>
</dbReference>
<dbReference type="OrthoDB" id="7681at2157"/>
<dbReference type="InterPro" id="IPR000845">
    <property type="entry name" value="Nucleoside_phosphorylase_d"/>
</dbReference>
<reference evidence="4 5" key="1">
    <citation type="submission" date="2018-05" db="EMBL/GenBank/DDBJ databases">
        <title>Draft genome of Methanospirillum lacunae Ki8-1.</title>
        <authorList>
            <person name="Dueholm M.S."/>
            <person name="Nielsen P.H."/>
            <person name="Bakmann L.F."/>
            <person name="Otzen D.E."/>
        </authorList>
    </citation>
    <scope>NUCLEOTIDE SEQUENCE [LARGE SCALE GENOMIC DNA]</scope>
    <source>
        <strain evidence="4 5">Ki8-1</strain>
    </source>
</reference>
<feature type="domain" description="Nucleoside phosphorylase" evidence="3">
    <location>
        <begin position="3"/>
        <end position="220"/>
    </location>
</feature>
<sequence length="224" mass="24063">MLGIIGGTSLLEFSFGDLKKEMVHTPYGSSEVLLGSGVALLLRHQNRRAPHRIAYRAHLSALAILGVNRIIAIGSTGSLHHSISPGSLVIPDDYITLTGSPTIFNHSIGHISPEFSQELINCLIEAVPNARVGGTYIQTDGPRIETAAEIKWMTEIADIVGMTIASEATVAKELEIPFAAICTVDNYANGIASEEVTYDQIVANARLYTERTGSMLETIISLCT</sequence>
<proteinExistence type="predicted"/>
<dbReference type="EMBL" id="QGMY01000003">
    <property type="protein sequence ID" value="PWR73174.1"/>
    <property type="molecule type" value="Genomic_DNA"/>
</dbReference>
<dbReference type="PANTHER" id="PTHR42679:SF2">
    <property type="entry name" value="S-METHYL-5'-THIOADENOSINE PHOSPHORYLASE"/>
    <property type="match status" value="1"/>
</dbReference>
<gene>
    <name evidence="4" type="ORF">DK846_04920</name>
</gene>
<comment type="caution">
    <text evidence="4">The sequence shown here is derived from an EMBL/GenBank/DDBJ whole genome shotgun (WGS) entry which is preliminary data.</text>
</comment>
<evidence type="ECO:0000256" key="2">
    <source>
        <dbReference type="ARBA" id="ARBA00022679"/>
    </source>
</evidence>
<keyword evidence="5" id="KW-1185">Reference proteome</keyword>
<evidence type="ECO:0000313" key="5">
    <source>
        <dbReference type="Proteomes" id="UP000245657"/>
    </source>
</evidence>
<evidence type="ECO:0000256" key="1">
    <source>
        <dbReference type="ARBA" id="ARBA00022676"/>
    </source>
</evidence>
<protein>
    <submittedName>
        <fullName evidence="4">5'-methylthioadenosine phosphorylase</fullName>
    </submittedName>
</protein>
<dbReference type="SUPFAM" id="SSF53167">
    <property type="entry name" value="Purine and uridine phosphorylases"/>
    <property type="match status" value="1"/>
</dbReference>
<dbReference type="AlphaFoldDB" id="A0A2V2MYH1"/>
<dbReference type="Pfam" id="PF01048">
    <property type="entry name" value="PNP_UDP_1"/>
    <property type="match status" value="1"/>
</dbReference>
<accession>A0A2V2MYH1</accession>
<dbReference type="GO" id="GO:0005829">
    <property type="term" value="C:cytosol"/>
    <property type="evidence" value="ECO:0007669"/>
    <property type="project" value="TreeGrafter"/>
</dbReference>
<dbReference type="RefSeq" id="WP_109967828.1">
    <property type="nucleotide sequence ID" value="NZ_CP176093.1"/>
</dbReference>
<dbReference type="GO" id="GO:0019509">
    <property type="term" value="P:L-methionine salvage from methylthioadenosine"/>
    <property type="evidence" value="ECO:0007669"/>
    <property type="project" value="TreeGrafter"/>
</dbReference>
<dbReference type="GO" id="GO:0009116">
    <property type="term" value="P:nucleoside metabolic process"/>
    <property type="evidence" value="ECO:0007669"/>
    <property type="project" value="InterPro"/>
</dbReference>
<keyword evidence="2" id="KW-0808">Transferase</keyword>
<dbReference type="GO" id="GO:0017061">
    <property type="term" value="F:S-methyl-5-thioadenosine phosphorylase activity"/>
    <property type="evidence" value="ECO:0007669"/>
    <property type="project" value="InterPro"/>
</dbReference>
<evidence type="ECO:0000313" key="4">
    <source>
        <dbReference type="EMBL" id="PWR73174.1"/>
    </source>
</evidence>
<dbReference type="GeneID" id="97549891"/>
<keyword evidence="1" id="KW-0328">Glycosyltransferase</keyword>